<organism evidence="3 4">
    <name type="scientific">Haemonchus contortus</name>
    <name type="common">Barber pole worm</name>
    <dbReference type="NCBI Taxonomy" id="6289"/>
    <lineage>
        <taxon>Eukaryota</taxon>
        <taxon>Metazoa</taxon>
        <taxon>Ecdysozoa</taxon>
        <taxon>Nematoda</taxon>
        <taxon>Chromadorea</taxon>
        <taxon>Rhabditida</taxon>
        <taxon>Rhabditina</taxon>
        <taxon>Rhabditomorpha</taxon>
        <taxon>Strongyloidea</taxon>
        <taxon>Trichostrongylidae</taxon>
        <taxon>Haemonchus</taxon>
    </lineage>
</organism>
<accession>A0A7I4YCJ3</accession>
<dbReference type="OrthoDB" id="10574555at2759"/>
<dbReference type="AlphaFoldDB" id="A0A7I4YCJ3"/>
<evidence type="ECO:0000256" key="2">
    <source>
        <dbReference type="SAM" id="MobiDB-lite"/>
    </source>
</evidence>
<dbReference type="WBParaSite" id="HCON_00078250-00001">
    <property type="protein sequence ID" value="HCON_00078250-00001"/>
    <property type="gene ID" value="HCON_00078250"/>
</dbReference>
<keyword evidence="1" id="KW-0175">Coiled coil</keyword>
<sequence length="140" mass="16343">MGATREARRVREQQRQQQPGEYLKNEMEQRGLFDFSTKRTDKAYSSDSEASLSEGWYSDDDDAATQGKATQQEALVYAEQYEKSYEKAQERKKLYQALEKELKCLLHRIREVLVQQDQASPLQAVILHGRQPQTFVKRPE</sequence>
<proteinExistence type="predicted"/>
<evidence type="ECO:0000313" key="4">
    <source>
        <dbReference type="WBParaSite" id="HCON_00078250-00001"/>
    </source>
</evidence>
<keyword evidence="3" id="KW-1185">Reference proteome</keyword>
<name>A0A7I4YCJ3_HAECO</name>
<dbReference type="Proteomes" id="UP000025227">
    <property type="component" value="Unplaced"/>
</dbReference>
<protein>
    <submittedName>
        <fullName evidence="4">Occludin_ELL domain-containing protein</fullName>
    </submittedName>
</protein>
<feature type="region of interest" description="Disordered" evidence="2">
    <location>
        <begin position="1"/>
        <end position="68"/>
    </location>
</feature>
<evidence type="ECO:0000313" key="3">
    <source>
        <dbReference type="Proteomes" id="UP000025227"/>
    </source>
</evidence>
<feature type="coiled-coil region" evidence="1">
    <location>
        <begin position="78"/>
        <end position="115"/>
    </location>
</feature>
<feature type="compositionally biased region" description="Basic and acidic residues" evidence="2">
    <location>
        <begin position="23"/>
        <end position="44"/>
    </location>
</feature>
<evidence type="ECO:0000256" key="1">
    <source>
        <dbReference type="SAM" id="Coils"/>
    </source>
</evidence>
<reference evidence="4" key="1">
    <citation type="submission" date="2020-12" db="UniProtKB">
        <authorList>
            <consortium name="WormBaseParasite"/>
        </authorList>
    </citation>
    <scope>IDENTIFICATION</scope>
    <source>
        <strain evidence="4">MHco3</strain>
    </source>
</reference>
<feature type="compositionally biased region" description="Basic and acidic residues" evidence="2">
    <location>
        <begin position="1"/>
        <end position="14"/>
    </location>
</feature>